<evidence type="ECO:0000256" key="10">
    <source>
        <dbReference type="ARBA" id="ARBA00023027"/>
    </source>
</evidence>
<evidence type="ECO:0000256" key="12">
    <source>
        <dbReference type="ARBA" id="ARBA00023136"/>
    </source>
</evidence>
<dbReference type="Pfam" id="PF00970">
    <property type="entry name" value="FAD_binding_6"/>
    <property type="match status" value="1"/>
</dbReference>
<dbReference type="InParanoid" id="F0ZB34"/>
<feature type="binding site" evidence="13">
    <location>
        <position position="97"/>
    </location>
    <ligand>
        <name>FAD</name>
        <dbReference type="ChEBI" id="CHEBI:57692"/>
    </ligand>
</feature>
<comment type="catalytic activity">
    <reaction evidence="14">
        <text>2 Fe(III)-[cytochrome b5] + NADH = 2 Fe(II)-[cytochrome b5] + NAD(+) + H(+)</text>
        <dbReference type="Rhea" id="RHEA:46680"/>
        <dbReference type="Rhea" id="RHEA-COMP:10438"/>
        <dbReference type="Rhea" id="RHEA-COMP:10439"/>
        <dbReference type="ChEBI" id="CHEBI:15378"/>
        <dbReference type="ChEBI" id="CHEBI:29033"/>
        <dbReference type="ChEBI" id="CHEBI:29034"/>
        <dbReference type="ChEBI" id="CHEBI:57540"/>
        <dbReference type="ChEBI" id="CHEBI:57945"/>
        <dbReference type="EC" id="1.6.2.2"/>
    </reaction>
</comment>
<feature type="binding site" evidence="13">
    <location>
        <position position="114"/>
    </location>
    <ligand>
        <name>FAD</name>
        <dbReference type="ChEBI" id="CHEBI:57692"/>
    </ligand>
</feature>
<dbReference type="STRING" id="5786.F0ZB34"/>
<dbReference type="KEGG" id="dpp:DICPUDRAFT_91353"/>
<dbReference type="GO" id="GO:0005741">
    <property type="term" value="C:mitochondrial outer membrane"/>
    <property type="evidence" value="ECO:0007669"/>
    <property type="project" value="UniProtKB-SubCell"/>
</dbReference>
<dbReference type="InterPro" id="IPR017927">
    <property type="entry name" value="FAD-bd_FR_type"/>
</dbReference>
<evidence type="ECO:0000256" key="8">
    <source>
        <dbReference type="ARBA" id="ARBA00022989"/>
    </source>
</evidence>
<keyword evidence="5 15" id="KW-0812">Transmembrane</keyword>
<keyword evidence="7 13" id="KW-0274">FAD</keyword>
<dbReference type="InterPro" id="IPR039261">
    <property type="entry name" value="FNR_nucleotide-bd"/>
</dbReference>
<evidence type="ECO:0000256" key="4">
    <source>
        <dbReference type="ARBA" id="ARBA00022630"/>
    </source>
</evidence>
<keyword evidence="6" id="KW-1000">Mitochondrion outer membrane</keyword>
<dbReference type="eggNOG" id="KOG0534">
    <property type="taxonomic scope" value="Eukaryota"/>
</dbReference>
<dbReference type="RefSeq" id="XP_003284619.1">
    <property type="nucleotide sequence ID" value="XM_003284571.1"/>
</dbReference>
<proteinExistence type="inferred from homology"/>
<dbReference type="Gene3D" id="2.40.30.10">
    <property type="entry name" value="Translation factors"/>
    <property type="match status" value="1"/>
</dbReference>
<dbReference type="OrthoDB" id="432685at2759"/>
<dbReference type="VEuPathDB" id="AmoebaDB:DICPUDRAFT_91353"/>
<evidence type="ECO:0000313" key="18">
    <source>
        <dbReference type="Proteomes" id="UP000001064"/>
    </source>
</evidence>
<keyword evidence="11" id="KW-0496">Mitochondrion</keyword>
<dbReference type="PROSITE" id="PS51384">
    <property type="entry name" value="FAD_FR"/>
    <property type="match status" value="1"/>
</dbReference>
<dbReference type="InterPro" id="IPR001709">
    <property type="entry name" value="Flavoprot_Pyr_Nucl_cyt_Rdtase"/>
</dbReference>
<evidence type="ECO:0000256" key="14">
    <source>
        <dbReference type="RuleBase" id="RU361226"/>
    </source>
</evidence>
<sequence>MQTFEFILAVGTIVLAGVVYVFMSSSNKGDEKKSNETGSVALDPNEYKKFQLKEKFIVNHNTRIFRFALPNENDILGLPIGQHISLRAVVGGKEVYRPYTPISSDEERGYFDLLIKVYEKGAMSGYVDNMFIGDSIEVKGPKGKFNYTANMRKHIGMLAGGTGITPMLQVIKAILKNPEDKTQISLVFGNITEEDILLKKELDELAEKHSNFNVYYVLNNPPKGWNQGVGFVSQEVIQSKLPAPSDDTMVVMCGPPMMNKAMTGHLTSLGYQENSIFTF</sequence>
<organism evidence="17 18">
    <name type="scientific">Dictyostelium purpureum</name>
    <name type="common">Slime mold</name>
    <dbReference type="NCBI Taxonomy" id="5786"/>
    <lineage>
        <taxon>Eukaryota</taxon>
        <taxon>Amoebozoa</taxon>
        <taxon>Evosea</taxon>
        <taxon>Eumycetozoa</taxon>
        <taxon>Dictyostelia</taxon>
        <taxon>Dictyosteliales</taxon>
        <taxon>Dictyosteliaceae</taxon>
        <taxon>Dictyostelium</taxon>
    </lineage>
</organism>
<keyword evidence="8 15" id="KW-1133">Transmembrane helix</keyword>
<dbReference type="Pfam" id="PF00175">
    <property type="entry name" value="NAD_binding_1"/>
    <property type="match status" value="1"/>
</dbReference>
<dbReference type="PRINTS" id="PR00371">
    <property type="entry name" value="FPNCR"/>
</dbReference>
<dbReference type="Gene3D" id="3.40.50.80">
    <property type="entry name" value="Nucleotide-binding domain of ferredoxin-NADP reductase (FNR) module"/>
    <property type="match status" value="1"/>
</dbReference>
<dbReference type="InterPro" id="IPR017938">
    <property type="entry name" value="Riboflavin_synthase-like_b-brl"/>
</dbReference>
<evidence type="ECO:0000256" key="3">
    <source>
        <dbReference type="ARBA" id="ARBA00006105"/>
    </source>
</evidence>
<dbReference type="PRINTS" id="PR00406">
    <property type="entry name" value="CYTB5RDTASE"/>
</dbReference>
<comment type="similarity">
    <text evidence="3 14">Belongs to the flavoprotein pyridine nucleotide cytochrome reductase family.</text>
</comment>
<feature type="binding site" evidence="13">
    <location>
        <position position="98"/>
    </location>
    <ligand>
        <name>FAD</name>
        <dbReference type="ChEBI" id="CHEBI:57692"/>
    </ligand>
</feature>
<evidence type="ECO:0000256" key="1">
    <source>
        <dbReference type="ARBA" id="ARBA00001974"/>
    </source>
</evidence>
<dbReference type="CDD" id="cd06183">
    <property type="entry name" value="cyt_b5_reduct_like"/>
    <property type="match status" value="1"/>
</dbReference>
<evidence type="ECO:0000256" key="7">
    <source>
        <dbReference type="ARBA" id="ARBA00022827"/>
    </source>
</evidence>
<reference evidence="18" key="1">
    <citation type="journal article" date="2011" name="Genome Biol.">
        <title>Comparative genomics of the social amoebae Dictyostelium discoideum and Dictyostelium purpureum.</title>
        <authorList>
            <consortium name="US DOE Joint Genome Institute (JGI-PGF)"/>
            <person name="Sucgang R."/>
            <person name="Kuo A."/>
            <person name="Tian X."/>
            <person name="Salerno W."/>
            <person name="Parikh A."/>
            <person name="Feasley C.L."/>
            <person name="Dalin E."/>
            <person name="Tu H."/>
            <person name="Huang E."/>
            <person name="Barry K."/>
            <person name="Lindquist E."/>
            <person name="Shapiro H."/>
            <person name="Bruce D."/>
            <person name="Schmutz J."/>
            <person name="Salamov A."/>
            <person name="Fey P."/>
            <person name="Gaudet P."/>
            <person name="Anjard C."/>
            <person name="Babu M.M."/>
            <person name="Basu S."/>
            <person name="Bushmanova Y."/>
            <person name="van der Wel H."/>
            <person name="Katoh-Kurasawa M."/>
            <person name="Dinh C."/>
            <person name="Coutinho P.M."/>
            <person name="Saito T."/>
            <person name="Elias M."/>
            <person name="Schaap P."/>
            <person name="Kay R.R."/>
            <person name="Henrissat B."/>
            <person name="Eichinger L."/>
            <person name="Rivero F."/>
            <person name="Putnam N.H."/>
            <person name="West C.M."/>
            <person name="Loomis W.F."/>
            <person name="Chisholm R.L."/>
            <person name="Shaulsky G."/>
            <person name="Strassmann J.E."/>
            <person name="Queller D.C."/>
            <person name="Kuspa A."/>
            <person name="Grigoriev I.V."/>
        </authorList>
    </citation>
    <scope>NUCLEOTIDE SEQUENCE [LARGE SCALE GENOMIC DNA]</scope>
    <source>
        <strain evidence="18">QSDP1</strain>
    </source>
</reference>
<keyword evidence="10 14" id="KW-0520">NAD</keyword>
<dbReference type="EC" id="1.6.2.2" evidence="14"/>
<dbReference type="FunFam" id="2.40.30.10:FF:000032">
    <property type="entry name" value="NADH-cytochrome b5 reductase"/>
    <property type="match status" value="1"/>
</dbReference>
<evidence type="ECO:0000256" key="11">
    <source>
        <dbReference type="ARBA" id="ARBA00023128"/>
    </source>
</evidence>
<feature type="binding site" evidence="13">
    <location>
        <position position="123"/>
    </location>
    <ligand>
        <name>FAD</name>
        <dbReference type="ChEBI" id="CHEBI:57692"/>
    </ligand>
</feature>
<evidence type="ECO:0000256" key="2">
    <source>
        <dbReference type="ARBA" id="ARBA00004294"/>
    </source>
</evidence>
<evidence type="ECO:0000256" key="6">
    <source>
        <dbReference type="ARBA" id="ARBA00022787"/>
    </source>
</evidence>
<evidence type="ECO:0000256" key="15">
    <source>
        <dbReference type="SAM" id="Phobius"/>
    </source>
</evidence>
<dbReference type="GO" id="GO:0090524">
    <property type="term" value="F:cytochrome-b5 reductase activity, acting on NADH"/>
    <property type="evidence" value="ECO:0007669"/>
    <property type="project" value="UniProtKB-EC"/>
</dbReference>
<name>F0ZB34_DICPU</name>
<keyword evidence="9 14" id="KW-0560">Oxidoreductase</keyword>
<feature type="domain" description="FAD-binding FR-type" evidence="16">
    <location>
        <begin position="45"/>
        <end position="148"/>
    </location>
</feature>
<evidence type="ECO:0000256" key="5">
    <source>
        <dbReference type="ARBA" id="ARBA00022692"/>
    </source>
</evidence>
<dbReference type="PANTHER" id="PTHR19370">
    <property type="entry name" value="NADH-CYTOCHROME B5 REDUCTASE"/>
    <property type="match status" value="1"/>
</dbReference>
<feature type="binding site" evidence="13">
    <location>
        <position position="99"/>
    </location>
    <ligand>
        <name>FAD</name>
        <dbReference type="ChEBI" id="CHEBI:57692"/>
    </ligand>
</feature>
<dbReference type="InterPro" id="IPR008333">
    <property type="entry name" value="Cbr1-like_FAD-bd_dom"/>
</dbReference>
<dbReference type="InterPro" id="IPR001433">
    <property type="entry name" value="OxRdtase_FAD/NAD-bd"/>
</dbReference>
<evidence type="ECO:0000259" key="16">
    <source>
        <dbReference type="PROSITE" id="PS51384"/>
    </source>
</evidence>
<feature type="binding site" evidence="13">
    <location>
        <position position="124"/>
    </location>
    <ligand>
        <name>FAD</name>
        <dbReference type="ChEBI" id="CHEBI:57692"/>
    </ligand>
</feature>
<dbReference type="EMBL" id="GL870968">
    <property type="protein sequence ID" value="EGC38825.1"/>
    <property type="molecule type" value="Genomic_DNA"/>
</dbReference>
<evidence type="ECO:0000313" key="17">
    <source>
        <dbReference type="EMBL" id="EGC38825.1"/>
    </source>
</evidence>
<dbReference type="InterPro" id="IPR001834">
    <property type="entry name" value="CBR-like"/>
</dbReference>
<evidence type="ECO:0000256" key="13">
    <source>
        <dbReference type="PIRSR" id="PIRSR601834-1"/>
    </source>
</evidence>
<feature type="binding site" evidence="13">
    <location>
        <position position="165"/>
    </location>
    <ligand>
        <name>FAD</name>
        <dbReference type="ChEBI" id="CHEBI:57692"/>
    </ligand>
</feature>
<gene>
    <name evidence="17" type="ORF">DICPUDRAFT_91353</name>
</gene>
<dbReference type="SUPFAM" id="SSF63380">
    <property type="entry name" value="Riboflavin synthase domain-like"/>
    <property type="match status" value="1"/>
</dbReference>
<protein>
    <recommendedName>
        <fullName evidence="14">NADH-cytochrome b5 reductase</fullName>
        <ecNumber evidence="14">1.6.2.2</ecNumber>
    </recommendedName>
</protein>
<feature type="binding site" evidence="13">
    <location>
        <position position="116"/>
    </location>
    <ligand>
        <name>FAD</name>
        <dbReference type="ChEBI" id="CHEBI:57692"/>
    </ligand>
</feature>
<dbReference type="SUPFAM" id="SSF52343">
    <property type="entry name" value="Ferredoxin reductase-like, C-terminal NADP-linked domain"/>
    <property type="match status" value="1"/>
</dbReference>
<dbReference type="OMA" id="VQIFMCG"/>
<keyword evidence="4 13" id="KW-0285">Flavoprotein</keyword>
<dbReference type="FunFam" id="3.40.50.80:FF:000019">
    <property type="entry name" value="NADH-cytochrome b5 reductase"/>
    <property type="match status" value="1"/>
</dbReference>
<evidence type="ECO:0000256" key="9">
    <source>
        <dbReference type="ARBA" id="ARBA00023002"/>
    </source>
</evidence>
<dbReference type="FunCoup" id="F0ZB34">
    <property type="interactions" value="413"/>
</dbReference>
<accession>F0ZB34</accession>
<comment type="subcellular location">
    <subcellularLocation>
        <location evidence="2">Mitochondrion outer membrane</location>
    </subcellularLocation>
</comment>
<dbReference type="PANTHER" id="PTHR19370:SF184">
    <property type="entry name" value="NADH-CYTOCHROME B5 REDUCTASE-LIKE"/>
    <property type="match status" value="1"/>
</dbReference>
<keyword evidence="18" id="KW-1185">Reference proteome</keyword>
<dbReference type="AlphaFoldDB" id="F0ZB34"/>
<comment type="cofactor">
    <cofactor evidence="1 13 14">
        <name>FAD</name>
        <dbReference type="ChEBI" id="CHEBI:57692"/>
    </cofactor>
</comment>
<dbReference type="GO" id="GO:0016491">
    <property type="term" value="F:oxidoreductase activity"/>
    <property type="evidence" value="ECO:0000318"/>
    <property type="project" value="GO_Central"/>
</dbReference>
<keyword evidence="12 15" id="KW-0472">Membrane</keyword>
<feature type="transmembrane region" description="Helical" evidence="15">
    <location>
        <begin position="6"/>
        <end position="23"/>
    </location>
</feature>
<dbReference type="Proteomes" id="UP000001064">
    <property type="component" value="Unassembled WGS sequence"/>
</dbReference>
<dbReference type="GeneID" id="10506421"/>